<evidence type="ECO:0000256" key="1">
    <source>
        <dbReference type="SAM" id="Phobius"/>
    </source>
</evidence>
<feature type="transmembrane region" description="Helical" evidence="1">
    <location>
        <begin position="21"/>
        <end position="40"/>
    </location>
</feature>
<dbReference type="AlphaFoldDB" id="A0A285UF48"/>
<accession>A0A285UF48</accession>
<protein>
    <submittedName>
        <fullName evidence="2">Putative zincin peptidase</fullName>
    </submittedName>
</protein>
<dbReference type="EMBL" id="OBQF01000002">
    <property type="protein sequence ID" value="SOC40564.1"/>
    <property type="molecule type" value="Genomic_DNA"/>
</dbReference>
<dbReference type="RefSeq" id="WP_097039770.1">
    <property type="nucleotide sequence ID" value="NZ_OBQF01000002.1"/>
</dbReference>
<evidence type="ECO:0000313" key="2">
    <source>
        <dbReference type="EMBL" id="SOC40564.1"/>
    </source>
</evidence>
<dbReference type="InterPro" id="IPR021683">
    <property type="entry name" value="DUF3267"/>
</dbReference>
<dbReference type="Proteomes" id="UP000219412">
    <property type="component" value="Unassembled WGS sequence"/>
</dbReference>
<proteinExistence type="predicted"/>
<feature type="transmembrane region" description="Helical" evidence="1">
    <location>
        <begin position="60"/>
        <end position="82"/>
    </location>
</feature>
<name>A0A285UF48_9STAP</name>
<organism evidence="2 3">
    <name type="scientific">Salinicoccus kekensis</name>
    <dbReference type="NCBI Taxonomy" id="714307"/>
    <lineage>
        <taxon>Bacteria</taxon>
        <taxon>Bacillati</taxon>
        <taxon>Bacillota</taxon>
        <taxon>Bacilli</taxon>
        <taxon>Bacillales</taxon>
        <taxon>Staphylococcaceae</taxon>
        <taxon>Salinicoccus</taxon>
    </lineage>
</organism>
<evidence type="ECO:0000313" key="3">
    <source>
        <dbReference type="Proteomes" id="UP000219412"/>
    </source>
</evidence>
<keyword evidence="3" id="KW-1185">Reference proteome</keyword>
<reference evidence="3" key="1">
    <citation type="submission" date="2017-08" db="EMBL/GenBank/DDBJ databases">
        <authorList>
            <person name="Varghese N."/>
            <person name="Submissions S."/>
        </authorList>
    </citation>
    <scope>NUCLEOTIDE SEQUENCE [LARGE SCALE GENOMIC DNA]</scope>
    <source>
        <strain evidence="3">DSM 23173</strain>
    </source>
</reference>
<keyword evidence="1" id="KW-0472">Membrane</keyword>
<keyword evidence="1" id="KW-0812">Transmembrane</keyword>
<keyword evidence="1" id="KW-1133">Transmembrane helix</keyword>
<dbReference type="Pfam" id="PF11667">
    <property type="entry name" value="DUF3267"/>
    <property type="match status" value="1"/>
</dbReference>
<sequence length="187" mass="21629">MNKYVLDIFKDQDALKTLNKWSILITLGAFILFYLFEVLFTNTTGPAVIGWSPLELLLSVILIFLIIFAIITVHEAIHGLFFKLFRPRGNVKFGYSKGMFYATSPGEVFRRHEFKIIIIMPFVIITALMMMLWFIIPHASIKYFLALHTGACAGDFYYLHLLNKRPEMQYVEDTDVGMTMYENHPDG</sequence>
<feature type="transmembrane region" description="Helical" evidence="1">
    <location>
        <begin position="116"/>
        <end position="135"/>
    </location>
</feature>
<gene>
    <name evidence="2" type="ORF">SAMN05878391_1002</name>
</gene>
<dbReference type="OrthoDB" id="2365065at2"/>